<dbReference type="AlphaFoldDB" id="V7BUE5"/>
<evidence type="ECO:0000259" key="9">
    <source>
        <dbReference type="PROSITE" id="PS51387"/>
    </source>
</evidence>
<proteinExistence type="inferred from homology"/>
<dbReference type="GO" id="GO:0016491">
    <property type="term" value="F:oxidoreductase activity"/>
    <property type="evidence" value="ECO:0007669"/>
    <property type="project" value="UniProtKB-KW"/>
</dbReference>
<dbReference type="InterPro" id="IPR006094">
    <property type="entry name" value="Oxid_FAD_bind_N"/>
</dbReference>
<evidence type="ECO:0000256" key="1">
    <source>
        <dbReference type="ARBA" id="ARBA00001974"/>
    </source>
</evidence>
<evidence type="ECO:0000256" key="3">
    <source>
        <dbReference type="ARBA" id="ARBA00022630"/>
    </source>
</evidence>
<dbReference type="PANTHER" id="PTHR32448">
    <property type="entry name" value="OS08G0158400 PROTEIN"/>
    <property type="match status" value="1"/>
</dbReference>
<dbReference type="OMA" id="WEGRLAN"/>
<dbReference type="InterPro" id="IPR016169">
    <property type="entry name" value="FAD-bd_PCMH_sub2"/>
</dbReference>
<comment type="cofactor">
    <cofactor evidence="1">
        <name>FAD</name>
        <dbReference type="ChEBI" id="CHEBI:57692"/>
    </cofactor>
</comment>
<keyword evidence="11" id="KW-1185">Reference proteome</keyword>
<evidence type="ECO:0000256" key="7">
    <source>
        <dbReference type="ARBA" id="ARBA00023180"/>
    </source>
</evidence>
<evidence type="ECO:0000313" key="11">
    <source>
        <dbReference type="Proteomes" id="UP000000226"/>
    </source>
</evidence>
<dbReference type="InterPro" id="IPR036318">
    <property type="entry name" value="FAD-bd_PCMH-like_sf"/>
</dbReference>
<keyword evidence="7" id="KW-0325">Glycoprotein</keyword>
<dbReference type="Pfam" id="PF01565">
    <property type="entry name" value="FAD_binding_4"/>
    <property type="match status" value="1"/>
</dbReference>
<dbReference type="SUPFAM" id="SSF56176">
    <property type="entry name" value="FAD-binding/transporter-associated domain-like"/>
    <property type="match status" value="1"/>
</dbReference>
<evidence type="ECO:0000256" key="5">
    <source>
        <dbReference type="ARBA" id="ARBA00022827"/>
    </source>
</evidence>
<dbReference type="InterPro" id="IPR012951">
    <property type="entry name" value="BBE"/>
</dbReference>
<feature type="domain" description="FAD-binding PCMH-type" evidence="9">
    <location>
        <begin position="71"/>
        <end position="245"/>
    </location>
</feature>
<dbReference type="InterPro" id="IPR006093">
    <property type="entry name" value="Oxy_OxRdtase_FAD_BS"/>
</dbReference>
<dbReference type="PROSITE" id="PS00862">
    <property type="entry name" value="OX2_COVAL_FAD"/>
    <property type="match status" value="1"/>
</dbReference>
<dbReference type="Gene3D" id="3.40.462.20">
    <property type="match status" value="1"/>
</dbReference>
<evidence type="ECO:0000256" key="8">
    <source>
        <dbReference type="SAM" id="SignalP"/>
    </source>
</evidence>
<dbReference type="InterPro" id="IPR016167">
    <property type="entry name" value="FAD-bd_PCMH_sub1"/>
</dbReference>
<dbReference type="eggNOG" id="ENOG502QVGN">
    <property type="taxonomic scope" value="Eukaryota"/>
</dbReference>
<evidence type="ECO:0000256" key="2">
    <source>
        <dbReference type="ARBA" id="ARBA00005466"/>
    </source>
</evidence>
<protein>
    <recommendedName>
        <fullName evidence="9">FAD-binding PCMH-type domain-containing protein</fullName>
    </recommendedName>
</protein>
<reference evidence="11" key="1">
    <citation type="journal article" date="2014" name="Nat. Genet.">
        <title>A reference genome for common bean and genome-wide analysis of dual domestications.</title>
        <authorList>
            <person name="Schmutz J."/>
            <person name="McClean P.E."/>
            <person name="Mamidi S."/>
            <person name="Wu G.A."/>
            <person name="Cannon S.B."/>
            <person name="Grimwood J."/>
            <person name="Jenkins J."/>
            <person name="Shu S."/>
            <person name="Song Q."/>
            <person name="Chavarro C."/>
            <person name="Torres-Torres M."/>
            <person name="Geffroy V."/>
            <person name="Moghaddam S.M."/>
            <person name="Gao D."/>
            <person name="Abernathy B."/>
            <person name="Barry K."/>
            <person name="Blair M."/>
            <person name="Brick M.A."/>
            <person name="Chovatia M."/>
            <person name="Gepts P."/>
            <person name="Goodstein D.M."/>
            <person name="Gonzales M."/>
            <person name="Hellsten U."/>
            <person name="Hyten D.L."/>
            <person name="Jia G."/>
            <person name="Kelly J.D."/>
            <person name="Kudrna D."/>
            <person name="Lee R."/>
            <person name="Richard M.M."/>
            <person name="Miklas P.N."/>
            <person name="Osorno J.M."/>
            <person name="Rodrigues J."/>
            <person name="Thareau V."/>
            <person name="Urrea C.A."/>
            <person name="Wang M."/>
            <person name="Yu Y."/>
            <person name="Zhang M."/>
            <person name="Wing R.A."/>
            <person name="Cregan P.B."/>
            <person name="Rokhsar D.S."/>
            <person name="Jackson S.A."/>
        </authorList>
    </citation>
    <scope>NUCLEOTIDE SEQUENCE [LARGE SCALE GENOMIC DNA]</scope>
    <source>
        <strain evidence="11">cv. G19833</strain>
    </source>
</reference>
<accession>V7BUE5</accession>
<organism evidence="10 11">
    <name type="scientific">Phaseolus vulgaris</name>
    <name type="common">Kidney bean</name>
    <name type="synonym">French bean</name>
    <dbReference type="NCBI Taxonomy" id="3885"/>
    <lineage>
        <taxon>Eukaryota</taxon>
        <taxon>Viridiplantae</taxon>
        <taxon>Streptophyta</taxon>
        <taxon>Embryophyta</taxon>
        <taxon>Tracheophyta</taxon>
        <taxon>Spermatophyta</taxon>
        <taxon>Magnoliopsida</taxon>
        <taxon>eudicotyledons</taxon>
        <taxon>Gunneridae</taxon>
        <taxon>Pentapetalae</taxon>
        <taxon>rosids</taxon>
        <taxon>fabids</taxon>
        <taxon>Fabales</taxon>
        <taxon>Fabaceae</taxon>
        <taxon>Papilionoideae</taxon>
        <taxon>50 kb inversion clade</taxon>
        <taxon>NPAAA clade</taxon>
        <taxon>indigoferoid/millettioid clade</taxon>
        <taxon>Phaseoleae</taxon>
        <taxon>Phaseolus</taxon>
    </lineage>
</organism>
<dbReference type="GO" id="GO:0071949">
    <property type="term" value="F:FAD binding"/>
    <property type="evidence" value="ECO:0007669"/>
    <property type="project" value="InterPro"/>
</dbReference>
<dbReference type="InterPro" id="IPR016166">
    <property type="entry name" value="FAD-bd_PCMH"/>
</dbReference>
<keyword evidence="5" id="KW-0274">FAD</keyword>
<keyword evidence="3" id="KW-0285">Flavoprotein</keyword>
<name>V7BUE5_PHAVU</name>
<evidence type="ECO:0000313" key="10">
    <source>
        <dbReference type="EMBL" id="ESW20660.1"/>
    </source>
</evidence>
<gene>
    <name evidence="10" type="ORF">PHAVU_005G004600g</name>
</gene>
<dbReference type="SMR" id="V7BUE5"/>
<dbReference type="Proteomes" id="UP000000226">
    <property type="component" value="Chromosome 5"/>
</dbReference>
<keyword evidence="6" id="KW-0560">Oxidoreductase</keyword>
<evidence type="ECO:0000256" key="6">
    <source>
        <dbReference type="ARBA" id="ARBA00023002"/>
    </source>
</evidence>
<feature type="chain" id="PRO_5004754931" description="FAD-binding PCMH-type domain-containing protein" evidence="8">
    <location>
        <begin position="22"/>
        <end position="514"/>
    </location>
</feature>
<dbReference type="Gene3D" id="3.30.465.10">
    <property type="match status" value="1"/>
</dbReference>
<dbReference type="EMBL" id="CM002292">
    <property type="protein sequence ID" value="ESW20660.1"/>
    <property type="molecule type" value="Genomic_DNA"/>
</dbReference>
<dbReference type="Gramene" id="ESW20660">
    <property type="protein sequence ID" value="ESW20660"/>
    <property type="gene ID" value="PHAVU_005G004600g"/>
</dbReference>
<sequence>MQMSYLAVFLILLLPISCAASTLVEKKFKECLITQLDENSESIEKIIFTKSSSQYPQVLEALEQNPRWVNSSRKPLLILTPFHESEIQAAIQCSKEHGLQLRVRSGGHDYEGLSYLTKAPFVMVELINIRSIEVNLADETAWVQAGASLGELYYKISKESKVHGFPAGTCPSIGIGGHISGGGQGTIMRKHGLAADHVVDAYLIDADGKIHDRKSMGEDVFWAIRGGSATSFGVILAWKVSLVRVPPIVTVFNVERTLEEGANNLIHRWQYTAPELHEDLFIRIVAQNSGIDKLIPLMNESFPELGLQAKDCTEMNWIQSVMFIAGFNKDDPLELLLNRTTTFKSSFKAKSDFVKEPIPKTGLEGAWKVVVEEDTLAMLIMEPYGGRMNEISESEIPFPHRKGNLYNIQYLVKWEVNSMEESKRHLHWAKMIYRYMTPYVSKSPRAAYFNYKDLDLGKNKPHNTSYLEASVWGKKYFKGNFKRLAQIKTKFDPQNFFRNEQSIPLLSSDHYSRE</sequence>
<dbReference type="PROSITE" id="PS51387">
    <property type="entry name" value="FAD_PCMH"/>
    <property type="match status" value="1"/>
</dbReference>
<dbReference type="Pfam" id="PF08031">
    <property type="entry name" value="BBE"/>
    <property type="match status" value="1"/>
</dbReference>
<dbReference type="OrthoDB" id="407275at2759"/>
<evidence type="ECO:0000256" key="4">
    <source>
        <dbReference type="ARBA" id="ARBA00022729"/>
    </source>
</evidence>
<dbReference type="STRING" id="3885.V7BUE5"/>
<comment type="similarity">
    <text evidence="2">Belongs to the oxygen-dependent FAD-linked oxidoreductase family.</text>
</comment>
<dbReference type="Gene3D" id="3.30.43.10">
    <property type="entry name" value="Uridine Diphospho-n-acetylenolpyruvylglucosamine Reductase, domain 2"/>
    <property type="match status" value="1"/>
</dbReference>
<keyword evidence="4 8" id="KW-0732">Signal</keyword>
<feature type="signal peptide" evidence="8">
    <location>
        <begin position="1"/>
        <end position="21"/>
    </location>
</feature>